<dbReference type="EMBL" id="CAAGRJ010035069">
    <property type="protein sequence ID" value="VFV44113.1"/>
    <property type="molecule type" value="Genomic_DNA"/>
</dbReference>
<dbReference type="PRINTS" id="PR00972">
    <property type="entry name" value="RIBSOMALS12E"/>
</dbReference>
<dbReference type="GO" id="GO:1990904">
    <property type="term" value="C:ribonucleoprotein complex"/>
    <property type="evidence" value="ECO:0007669"/>
    <property type="project" value="UniProtKB-KW"/>
</dbReference>
<dbReference type="GO" id="GO:0003735">
    <property type="term" value="F:structural constituent of ribosome"/>
    <property type="evidence" value="ECO:0007669"/>
    <property type="project" value="InterPro"/>
</dbReference>
<evidence type="ECO:0000313" key="8">
    <source>
        <dbReference type="EMBL" id="VFV44113.1"/>
    </source>
</evidence>
<dbReference type="GO" id="GO:0005840">
    <property type="term" value="C:ribosome"/>
    <property type="evidence" value="ECO:0007669"/>
    <property type="project" value="UniProtKB-KW"/>
</dbReference>
<feature type="domain" description="Ribosomal protein eL8/eL30/eS12/Gadd45" evidence="7">
    <location>
        <begin position="18"/>
        <end position="73"/>
    </location>
</feature>
<name>A0A485PIQ5_LYNPA</name>
<reference evidence="8 9" key="1">
    <citation type="submission" date="2019-01" db="EMBL/GenBank/DDBJ databases">
        <authorList>
            <person name="Alioto T."/>
            <person name="Alioto T."/>
        </authorList>
    </citation>
    <scope>NUCLEOTIDE SEQUENCE [LARGE SCALE GENOMIC DNA]</scope>
</reference>
<evidence type="ECO:0000256" key="5">
    <source>
        <dbReference type="ARBA" id="ARBA00046349"/>
    </source>
</evidence>
<keyword evidence="3 6" id="KW-0687">Ribonucleoprotein</keyword>
<dbReference type="Pfam" id="PF01248">
    <property type="entry name" value="Ribosomal_L7Ae"/>
    <property type="match status" value="1"/>
</dbReference>
<evidence type="ECO:0000256" key="1">
    <source>
        <dbReference type="ARBA" id="ARBA00005824"/>
    </source>
</evidence>
<evidence type="ECO:0000256" key="6">
    <source>
        <dbReference type="RuleBase" id="RU000670"/>
    </source>
</evidence>
<dbReference type="InterPro" id="IPR000530">
    <property type="entry name" value="Ribosomal_eS12"/>
</dbReference>
<dbReference type="SUPFAM" id="SSF55315">
    <property type="entry name" value="L30e-like"/>
    <property type="match status" value="1"/>
</dbReference>
<keyword evidence="2 6" id="KW-0689">Ribosomal protein</keyword>
<evidence type="ECO:0000256" key="2">
    <source>
        <dbReference type="ARBA" id="ARBA00022980"/>
    </source>
</evidence>
<organism evidence="8 9">
    <name type="scientific">Lynx pardinus</name>
    <name type="common">Iberian lynx</name>
    <name type="synonym">Felis pardina</name>
    <dbReference type="NCBI Taxonomy" id="191816"/>
    <lineage>
        <taxon>Eukaryota</taxon>
        <taxon>Metazoa</taxon>
        <taxon>Chordata</taxon>
        <taxon>Craniata</taxon>
        <taxon>Vertebrata</taxon>
        <taxon>Euteleostomi</taxon>
        <taxon>Mammalia</taxon>
        <taxon>Eutheria</taxon>
        <taxon>Laurasiatheria</taxon>
        <taxon>Carnivora</taxon>
        <taxon>Feliformia</taxon>
        <taxon>Felidae</taxon>
        <taxon>Felinae</taxon>
        <taxon>Lynx</taxon>
    </lineage>
</organism>
<keyword evidence="9" id="KW-1185">Reference proteome</keyword>
<dbReference type="PANTHER" id="PTHR11843">
    <property type="entry name" value="40S RIBOSOMAL PROTEIN S12"/>
    <property type="match status" value="1"/>
</dbReference>
<comment type="subunit">
    <text evidence="5">Part of the small subunit (SSU) processome, composed of more than 70 proteins and the RNA chaperone small nucleolar RNA (snoRNA) U3. Subunit of the 40S ribosomal complex.</text>
</comment>
<dbReference type="Gene3D" id="3.30.1330.30">
    <property type="match status" value="1"/>
</dbReference>
<dbReference type="GO" id="GO:0006412">
    <property type="term" value="P:translation"/>
    <property type="evidence" value="ECO:0007669"/>
    <property type="project" value="InterPro"/>
</dbReference>
<dbReference type="Proteomes" id="UP000386466">
    <property type="component" value="Unassembled WGS sequence"/>
</dbReference>
<gene>
    <name evidence="8" type="ORF">LYPA_23C017681</name>
</gene>
<accession>A0A485PIQ5</accession>
<sequence length="77" mass="8334">MTEEVIAAGSVMEVNTVLQEVLKTTLIHDGLACGIREAAKALDKGQTHLCVLISNFDEPMCVKLVEALCAEHQNQPN</sequence>
<proteinExistence type="inferred from homology"/>
<dbReference type="InterPro" id="IPR004038">
    <property type="entry name" value="Ribosomal_eL8/eL30/eS12/Gad45"/>
</dbReference>
<evidence type="ECO:0000256" key="4">
    <source>
        <dbReference type="ARBA" id="ARBA00045472"/>
    </source>
</evidence>
<evidence type="ECO:0000259" key="7">
    <source>
        <dbReference type="Pfam" id="PF01248"/>
    </source>
</evidence>
<protein>
    <recommendedName>
        <fullName evidence="6">40S ribosomal protein S12</fullName>
    </recommendedName>
</protein>
<evidence type="ECO:0000256" key="3">
    <source>
        <dbReference type="ARBA" id="ARBA00023274"/>
    </source>
</evidence>
<comment type="function">
    <text evidence="4">Part of the small subunit (SSU) processome, first precursor of the small eukaryotic ribosomal subunit. During the assembly of the SSU processome in the nucleolus, many ribosome biogenesis factors, an RNA chaperone and ribosomal proteins associate with the nascent pre-rRNA and work in concert to generate RNA folding, modifications, rearrangements and cleavage as well as targeted degradation of pre-ribosomal RNA by the RNA exosome. Subunit of the 40S ribosomal complex.</text>
</comment>
<comment type="similarity">
    <text evidence="1 6">Belongs to the eukaryotic ribosomal protein eS12 family.</text>
</comment>
<dbReference type="InterPro" id="IPR029064">
    <property type="entry name" value="Ribosomal_eL30-like_sf"/>
</dbReference>
<dbReference type="AlphaFoldDB" id="A0A485PIQ5"/>
<evidence type="ECO:0000313" key="9">
    <source>
        <dbReference type="Proteomes" id="UP000386466"/>
    </source>
</evidence>